<keyword evidence="2 3" id="KW-0040">ANK repeat</keyword>
<keyword evidence="1" id="KW-0677">Repeat</keyword>
<evidence type="ECO:0000313" key="5">
    <source>
        <dbReference type="EMBL" id="EAT40147.1"/>
    </source>
</evidence>
<dbReference type="CDD" id="cd00009">
    <property type="entry name" value="AAA"/>
    <property type="match status" value="1"/>
</dbReference>
<dbReference type="Pfam" id="PF13637">
    <property type="entry name" value="Ank_4"/>
    <property type="match status" value="1"/>
</dbReference>
<reference evidence="5" key="3">
    <citation type="submission" date="2012-09" db="EMBL/GenBank/DDBJ databases">
        <authorList>
            <consortium name="VectorBase"/>
        </authorList>
    </citation>
    <scope>NUCLEOTIDE SEQUENCE</scope>
    <source>
        <strain evidence="5">Liverpool</strain>
    </source>
</reference>
<dbReference type="PROSITE" id="PS50297">
    <property type="entry name" value="ANK_REP_REGION"/>
    <property type="match status" value="10"/>
</dbReference>
<name>A0A1S4FIH3_AEDAE</name>
<dbReference type="InterPro" id="IPR007111">
    <property type="entry name" value="NACHT_NTPase"/>
</dbReference>
<dbReference type="InterPro" id="IPR050663">
    <property type="entry name" value="Ankyrin-SOCS_Box"/>
</dbReference>
<dbReference type="PANTHER" id="PTHR24193">
    <property type="entry name" value="ANKYRIN REPEAT PROTEIN"/>
    <property type="match status" value="1"/>
</dbReference>
<organism evidence="5 6">
    <name type="scientific">Aedes aegypti</name>
    <name type="common">Yellowfever mosquito</name>
    <name type="synonym">Culex aegypti</name>
    <dbReference type="NCBI Taxonomy" id="7159"/>
    <lineage>
        <taxon>Eukaryota</taxon>
        <taxon>Metazoa</taxon>
        <taxon>Ecdysozoa</taxon>
        <taxon>Arthropoda</taxon>
        <taxon>Hexapoda</taxon>
        <taxon>Insecta</taxon>
        <taxon>Pterygota</taxon>
        <taxon>Neoptera</taxon>
        <taxon>Endopterygota</taxon>
        <taxon>Diptera</taxon>
        <taxon>Nematocera</taxon>
        <taxon>Culicoidea</taxon>
        <taxon>Culicidae</taxon>
        <taxon>Culicinae</taxon>
        <taxon>Aedini</taxon>
        <taxon>Aedes</taxon>
        <taxon>Stegomyia</taxon>
    </lineage>
</organism>
<protein>
    <submittedName>
        <fullName evidence="5">AAEL008117-PA</fullName>
    </submittedName>
</protein>
<dbReference type="InterPro" id="IPR027417">
    <property type="entry name" value="P-loop_NTPase"/>
</dbReference>
<dbReference type="GO" id="GO:0005634">
    <property type="term" value="C:nucleus"/>
    <property type="evidence" value="ECO:0007669"/>
    <property type="project" value="TreeGrafter"/>
</dbReference>
<dbReference type="InterPro" id="IPR036770">
    <property type="entry name" value="Ankyrin_rpt-contain_sf"/>
</dbReference>
<sequence>MATMQRSCSPGRYLWGGNAGSHGIKFETNLAYALFVSGSLQRIPFRLATEMREAGKWEDVVLFRDDLKEVWLFQAKHGDRIGDVIRFGDLFPDDCEGRKEFALHMYLHSMLACRRKVEFEGFKMRFFLFTNKVLSDRTKLEMLMKIETRTVDGLMQWNNHESCRQGLKPQELEIETLKDMMNIELLAIKDAIINLLENGKVSDVLVKYKTPLKSVLRISEGRVHFTDDFTRGHHNATYKWLFEELQKHFSWNKDDGIKTLTGKPINSKMNQPIKVLFEGNSRDKCFPILASEQDVRDFFAHFELHLRQPDPKAAVDELIYSWMRQWIPPNVLGKFSEAQMTLPRTKFYETFKSWHELIEKEKDFLSFDVEGKQCIHEIIVELKQHMPMRSNRCYIPRYIEEDKLQEVISEEQFLSNYGSNKSYVLIGEPGMGKTTWMEHIAFGFQKTTDMKVHLIYLNKLHGKSKNGYDNAFEILRSELSELNLRSLETDLKSGAKQIMILLDGFDELADSCQALVIRIIHQLMSLKNVYLIVSGRRHKQKHLEFLLKTKAICLVPFKYEEQIEFLKAFWGVPKDDLEMLLKFRNFAINLIEKLHDNIKAEYFSLTGLPLITRMLAEVYADDFQKFIISNQTDTDHNLLSITKLSLLNLFEQFTSMALNMQMKKILNQDAYSTLHVNIDRRFKLNIGQFDVEHQLAAIKQLAIREFPTCVKNHQYLPSTLEFMKRLQDGEERSLLITISRDNRIEFVHRSYAEYFVAKYLYENATECEIILLKILQRHKVVQIFFFMMVEENFAASSQQIMTIENICKRDSDVAFLACSGDNVKIVKKLLENQNANTMRTHFKGTLLHAAAKAGSYDVVSLLLLDNCFKVRPKAKNKAHKMFQILHSMFTNTSTNLNSQDGEGCTPIFLATRNGHLRIVKKLLNHYADVDIPNHDKQSPVHMAYRCGHVEIFQLLLEKSKNLNFTDDRGKTLLHWAATNGDLETVSTLLSLSVNIDIRDAVGWTPLNYAVDTGGYKTAEIILTHSPNVNTLDERGRTPLHWVALSGKVDIGKLLVDHKANIDALDNDGCTPLHLSYTFRNLAMINMLISHSANINIPNILGQTLLHLASKKGDLEVVRMLLNYSANVNTSDKFGWTPLHFATANGYFEIINLLIKASANVNVPTQSGQTCLLIAARTGQSEVVRILIDHSAVHTPDRKMQTALHLAAKNGHLEVVRMLLAQRLVNVNATDEDGWTALHYAVDDERKNLVELLLSNSAWVTIRTRDGLTPVDLAVTKGNKLLRDLLVEKHEKEECSYA</sequence>
<dbReference type="HOGENOM" id="CLU_261761_0_0_1"/>
<feature type="repeat" description="ANK" evidence="3">
    <location>
        <begin position="1001"/>
        <end position="1033"/>
    </location>
</feature>
<dbReference type="KEGG" id="aag:5570144"/>
<feature type="repeat" description="ANK" evidence="3">
    <location>
        <begin position="1100"/>
        <end position="1132"/>
    </location>
</feature>
<feature type="repeat" description="ANK" evidence="3">
    <location>
        <begin position="1166"/>
        <end position="1191"/>
    </location>
</feature>
<feature type="repeat" description="ANK" evidence="3">
    <location>
        <begin position="1067"/>
        <end position="1099"/>
    </location>
</feature>
<dbReference type="EMBL" id="CH477486">
    <property type="protein sequence ID" value="EAT40147.1"/>
    <property type="molecule type" value="Genomic_DNA"/>
</dbReference>
<proteinExistence type="predicted"/>
<dbReference type="PANTHER" id="PTHR24193:SF121">
    <property type="entry name" value="ADA2A-CONTAINING COMPLEX COMPONENT 3, ISOFORM D"/>
    <property type="match status" value="1"/>
</dbReference>
<evidence type="ECO:0000256" key="1">
    <source>
        <dbReference type="ARBA" id="ARBA00022737"/>
    </source>
</evidence>
<gene>
    <name evidence="5" type="ORF">AaeL_AAEL008117</name>
</gene>
<feature type="repeat" description="ANK" evidence="3">
    <location>
        <begin position="1034"/>
        <end position="1066"/>
    </location>
</feature>
<feature type="repeat" description="ANK" evidence="3">
    <location>
        <begin position="902"/>
        <end position="934"/>
    </location>
</feature>
<dbReference type="SMART" id="SM00248">
    <property type="entry name" value="ANK"/>
    <property type="match status" value="14"/>
</dbReference>
<dbReference type="SUPFAM" id="SSF48403">
    <property type="entry name" value="Ankyrin repeat"/>
    <property type="match status" value="2"/>
</dbReference>
<reference evidence="5" key="1">
    <citation type="submission" date="2005-10" db="EMBL/GenBank/DDBJ databases">
        <authorList>
            <person name="Loftus B.J."/>
            <person name="Nene V.M."/>
            <person name="Hannick L.I."/>
            <person name="Bidwell S."/>
            <person name="Haas B."/>
            <person name="Amedeo P."/>
            <person name="Orvis J."/>
            <person name="Wortman J.R."/>
            <person name="White O.R."/>
            <person name="Salzberg S."/>
            <person name="Shumway M."/>
            <person name="Koo H."/>
            <person name="Zhao Y."/>
            <person name="Holmes M."/>
            <person name="Miller J."/>
            <person name="Schatz M."/>
            <person name="Pop M."/>
            <person name="Pai G."/>
            <person name="Utterback T."/>
            <person name="Rogers Y.-H."/>
            <person name="Kravitz S."/>
            <person name="Fraser C.M."/>
        </authorList>
    </citation>
    <scope>NUCLEOTIDE SEQUENCE</scope>
    <source>
        <strain evidence="5">Liverpool</strain>
    </source>
</reference>
<dbReference type="GO" id="GO:0000976">
    <property type="term" value="F:transcription cis-regulatory region binding"/>
    <property type="evidence" value="ECO:0007669"/>
    <property type="project" value="TreeGrafter"/>
</dbReference>
<dbReference type="Pfam" id="PF05729">
    <property type="entry name" value="NACHT"/>
    <property type="match status" value="1"/>
</dbReference>
<dbReference type="OMA" id="ETFKSWH"/>
<feature type="domain" description="NACHT" evidence="4">
    <location>
        <begin position="424"/>
        <end position="566"/>
    </location>
</feature>
<dbReference type="Proteomes" id="UP000682892">
    <property type="component" value="Chromosome 3"/>
</dbReference>
<evidence type="ECO:0000256" key="3">
    <source>
        <dbReference type="PROSITE-ProRule" id="PRU00023"/>
    </source>
</evidence>
<dbReference type="Gene3D" id="1.25.40.20">
    <property type="entry name" value="Ankyrin repeat-containing domain"/>
    <property type="match status" value="3"/>
</dbReference>
<reference evidence="5" key="2">
    <citation type="journal article" date="2007" name="Science">
        <title>Genome sequence of Aedes aegypti, a major arbovirus vector.</title>
        <authorList>
            <person name="Nene V."/>
            <person name="Wortman J.R."/>
            <person name="Lawson D."/>
            <person name="Haas B."/>
            <person name="Kodira C."/>
            <person name="Tu Z.J."/>
            <person name="Loftus B."/>
            <person name="Xi Z."/>
            <person name="Megy K."/>
            <person name="Grabherr M."/>
            <person name="Ren Q."/>
            <person name="Zdobnov E.M."/>
            <person name="Lobo N.F."/>
            <person name="Campbell K.S."/>
            <person name="Brown S.E."/>
            <person name="Bonaldo M.F."/>
            <person name="Zhu J."/>
            <person name="Sinkins S.P."/>
            <person name="Hogenkamp D.G."/>
            <person name="Amedeo P."/>
            <person name="Arensburger P."/>
            <person name="Atkinson P.W."/>
            <person name="Bidwell S."/>
            <person name="Biedler J."/>
            <person name="Birney E."/>
            <person name="Bruggner R.V."/>
            <person name="Costas J."/>
            <person name="Coy M.R."/>
            <person name="Crabtree J."/>
            <person name="Crawford M."/>
            <person name="Debruyn B."/>
            <person name="Decaprio D."/>
            <person name="Eiglmeier K."/>
            <person name="Eisenstadt E."/>
            <person name="El-Dorry H."/>
            <person name="Gelbart W.M."/>
            <person name="Gomes S.L."/>
            <person name="Hammond M."/>
            <person name="Hannick L.I."/>
            <person name="Hogan J.R."/>
            <person name="Holmes M.H."/>
            <person name="Jaffe D."/>
            <person name="Johnston J.S."/>
            <person name="Kennedy R.C."/>
            <person name="Koo H."/>
            <person name="Kravitz S."/>
            <person name="Kriventseva E.V."/>
            <person name="Kulp D."/>
            <person name="Labutti K."/>
            <person name="Lee E."/>
            <person name="Li S."/>
            <person name="Lovin D.D."/>
            <person name="Mao C."/>
            <person name="Mauceli E."/>
            <person name="Menck C.F."/>
            <person name="Miller J.R."/>
            <person name="Montgomery P."/>
            <person name="Mori A."/>
            <person name="Nascimento A.L."/>
            <person name="Naveira H.F."/>
            <person name="Nusbaum C."/>
            <person name="O'leary S."/>
            <person name="Orvis J."/>
            <person name="Pertea M."/>
            <person name="Quesneville H."/>
            <person name="Reidenbach K.R."/>
            <person name="Rogers Y.H."/>
            <person name="Roth C.W."/>
            <person name="Schneider J.R."/>
            <person name="Schatz M."/>
            <person name="Shumway M."/>
            <person name="Stanke M."/>
            <person name="Stinson E.O."/>
            <person name="Tubio J.M."/>
            <person name="Vanzee J.P."/>
            <person name="Verjovski-Almeida S."/>
            <person name="Werner D."/>
            <person name="White O."/>
            <person name="Wyder S."/>
            <person name="Zeng Q."/>
            <person name="Zhao Q."/>
            <person name="Zhao Y."/>
            <person name="Hill C.A."/>
            <person name="Raikhel A.S."/>
            <person name="Soares M.B."/>
            <person name="Knudson D.L."/>
            <person name="Lee N.H."/>
            <person name="Galagan J."/>
            <person name="Salzberg S.L."/>
            <person name="Paulsen I.T."/>
            <person name="Dimopoulos G."/>
            <person name="Collins F.H."/>
            <person name="Birren B."/>
            <person name="Fraser-Liggett C.M."/>
            <person name="Severson D.W."/>
        </authorList>
    </citation>
    <scope>NUCLEOTIDE SEQUENCE [LARGE SCALE GENOMIC DNA]</scope>
    <source>
        <strain evidence="5">Liverpool</strain>
    </source>
</reference>
<dbReference type="Gene3D" id="3.40.50.300">
    <property type="entry name" value="P-loop containing nucleotide triphosphate hydrolases"/>
    <property type="match status" value="1"/>
</dbReference>
<dbReference type="Pfam" id="PF12796">
    <property type="entry name" value="Ank_2"/>
    <property type="match status" value="4"/>
</dbReference>
<dbReference type="InterPro" id="IPR002110">
    <property type="entry name" value="Ankyrin_rpt"/>
</dbReference>
<feature type="repeat" description="ANK" evidence="3">
    <location>
        <begin position="1232"/>
        <end position="1264"/>
    </location>
</feature>
<feature type="repeat" description="ANK" evidence="3">
    <location>
        <begin position="1198"/>
        <end position="1231"/>
    </location>
</feature>
<evidence type="ECO:0000256" key="2">
    <source>
        <dbReference type="ARBA" id="ARBA00023043"/>
    </source>
</evidence>
<dbReference type="GO" id="GO:0045944">
    <property type="term" value="P:positive regulation of transcription by RNA polymerase II"/>
    <property type="evidence" value="ECO:0007669"/>
    <property type="project" value="TreeGrafter"/>
</dbReference>
<accession>A0A1S4FIH3</accession>
<dbReference type="OrthoDB" id="10021675at2759"/>
<evidence type="ECO:0000259" key="4">
    <source>
        <dbReference type="Pfam" id="PF05729"/>
    </source>
</evidence>
<evidence type="ECO:0000313" key="6">
    <source>
        <dbReference type="Proteomes" id="UP000682892"/>
    </source>
</evidence>
<dbReference type="PRINTS" id="PR01415">
    <property type="entry name" value="ANKYRIN"/>
</dbReference>
<dbReference type="Pfam" id="PF13857">
    <property type="entry name" value="Ank_5"/>
    <property type="match status" value="1"/>
</dbReference>
<feature type="repeat" description="ANK" evidence="3">
    <location>
        <begin position="935"/>
        <end position="967"/>
    </location>
</feature>
<dbReference type="SUPFAM" id="SSF52540">
    <property type="entry name" value="P-loop containing nucleoside triphosphate hydrolases"/>
    <property type="match status" value="1"/>
</dbReference>
<feature type="repeat" description="ANK" evidence="3">
    <location>
        <begin position="968"/>
        <end position="1000"/>
    </location>
</feature>
<feature type="repeat" description="ANK" evidence="3">
    <location>
        <begin position="1133"/>
        <end position="1165"/>
    </location>
</feature>
<dbReference type="PROSITE" id="PS50088">
    <property type="entry name" value="ANK_REPEAT"/>
    <property type="match status" value="11"/>
</dbReference>